<reference evidence="1" key="1">
    <citation type="submission" date="2020-05" db="EMBL/GenBank/DDBJ databases">
        <title>Large-scale comparative analyses of tick genomes elucidate their genetic diversity and vector capacities.</title>
        <authorList>
            <person name="Jia N."/>
            <person name="Wang J."/>
            <person name="Shi W."/>
            <person name="Du L."/>
            <person name="Sun Y."/>
            <person name="Zhan W."/>
            <person name="Jiang J."/>
            <person name="Wang Q."/>
            <person name="Zhang B."/>
            <person name="Ji P."/>
            <person name="Sakyi L.B."/>
            <person name="Cui X."/>
            <person name="Yuan T."/>
            <person name="Jiang B."/>
            <person name="Yang W."/>
            <person name="Lam T.T.-Y."/>
            <person name="Chang Q."/>
            <person name="Ding S."/>
            <person name="Wang X."/>
            <person name="Zhu J."/>
            <person name="Ruan X."/>
            <person name="Zhao L."/>
            <person name="Wei J."/>
            <person name="Que T."/>
            <person name="Du C."/>
            <person name="Cheng J."/>
            <person name="Dai P."/>
            <person name="Han X."/>
            <person name="Huang E."/>
            <person name="Gao Y."/>
            <person name="Liu J."/>
            <person name="Shao H."/>
            <person name="Ye R."/>
            <person name="Li L."/>
            <person name="Wei W."/>
            <person name="Wang X."/>
            <person name="Wang C."/>
            <person name="Yang T."/>
            <person name="Huo Q."/>
            <person name="Li W."/>
            <person name="Guo W."/>
            <person name="Chen H."/>
            <person name="Zhou L."/>
            <person name="Ni X."/>
            <person name="Tian J."/>
            <person name="Zhou Y."/>
            <person name="Sheng Y."/>
            <person name="Liu T."/>
            <person name="Pan Y."/>
            <person name="Xia L."/>
            <person name="Li J."/>
            <person name="Zhao F."/>
            <person name="Cao W."/>
        </authorList>
    </citation>
    <scope>NUCLEOTIDE SEQUENCE</scope>
    <source>
        <strain evidence="1">Hyas-2018</strain>
    </source>
</reference>
<evidence type="ECO:0000313" key="1">
    <source>
        <dbReference type="EMBL" id="KAH6925424.1"/>
    </source>
</evidence>
<comment type="caution">
    <text evidence="1">The sequence shown here is derived from an EMBL/GenBank/DDBJ whole genome shotgun (WGS) entry which is preliminary data.</text>
</comment>
<sequence length="126" mass="14240">MTAAAYMDVIETVILSYILDGPFPDGEYHLQQDGASIHTAKEVRELLDWPARSPDLSIIEIVWGLMKRNRADQPGLATCNADDLWCAVEKEWVRLRNNSTLVDQLYEFLPQRIQSSQLSGGAATRY</sequence>
<gene>
    <name evidence="1" type="ORF">HPB50_005045</name>
</gene>
<evidence type="ECO:0000313" key="2">
    <source>
        <dbReference type="Proteomes" id="UP000821845"/>
    </source>
</evidence>
<proteinExistence type="predicted"/>
<name>A0ACB7RUA1_HYAAI</name>
<accession>A0ACB7RUA1</accession>
<protein>
    <submittedName>
        <fullName evidence="1">Uncharacterized protein</fullName>
    </submittedName>
</protein>
<dbReference type="EMBL" id="CM023487">
    <property type="protein sequence ID" value="KAH6925424.1"/>
    <property type="molecule type" value="Genomic_DNA"/>
</dbReference>
<organism evidence="1 2">
    <name type="scientific">Hyalomma asiaticum</name>
    <name type="common">Tick</name>
    <dbReference type="NCBI Taxonomy" id="266040"/>
    <lineage>
        <taxon>Eukaryota</taxon>
        <taxon>Metazoa</taxon>
        <taxon>Ecdysozoa</taxon>
        <taxon>Arthropoda</taxon>
        <taxon>Chelicerata</taxon>
        <taxon>Arachnida</taxon>
        <taxon>Acari</taxon>
        <taxon>Parasitiformes</taxon>
        <taxon>Ixodida</taxon>
        <taxon>Ixodoidea</taxon>
        <taxon>Ixodidae</taxon>
        <taxon>Hyalomminae</taxon>
        <taxon>Hyalomma</taxon>
    </lineage>
</organism>
<keyword evidence="2" id="KW-1185">Reference proteome</keyword>
<dbReference type="Proteomes" id="UP000821845">
    <property type="component" value="Chromosome 7"/>
</dbReference>